<evidence type="ECO:0000259" key="3">
    <source>
        <dbReference type="PROSITE" id="PS51857"/>
    </source>
</evidence>
<reference evidence="4" key="1">
    <citation type="submission" date="2023-08" db="EMBL/GenBank/DDBJ databases">
        <authorList>
            <person name="Chen Y."/>
            <person name="Shah S."/>
            <person name="Dougan E. K."/>
            <person name="Thang M."/>
            <person name="Chan C."/>
        </authorList>
    </citation>
    <scope>NUCLEOTIDE SEQUENCE</scope>
</reference>
<dbReference type="SUPFAM" id="SSF50249">
    <property type="entry name" value="Nucleic acid-binding proteins"/>
    <property type="match status" value="1"/>
</dbReference>
<dbReference type="Pfam" id="PF00313">
    <property type="entry name" value="CSD"/>
    <property type="match status" value="1"/>
</dbReference>
<dbReference type="InterPro" id="IPR002059">
    <property type="entry name" value="CSP_DNA-bd"/>
</dbReference>
<dbReference type="GO" id="GO:0003730">
    <property type="term" value="F:mRNA 3'-UTR binding"/>
    <property type="evidence" value="ECO:0007669"/>
    <property type="project" value="TreeGrafter"/>
</dbReference>
<keyword evidence="1" id="KW-0597">Phosphoprotein</keyword>
<dbReference type="PROSITE" id="PS00352">
    <property type="entry name" value="CSD_1"/>
    <property type="match status" value="1"/>
</dbReference>
<gene>
    <name evidence="4" type="ORF">EVOR1521_LOCUS31404</name>
</gene>
<evidence type="ECO:0000313" key="4">
    <source>
        <dbReference type="EMBL" id="CAJ1410618.1"/>
    </source>
</evidence>
<dbReference type="InterPro" id="IPR012340">
    <property type="entry name" value="NA-bd_OB-fold"/>
</dbReference>
<accession>A0AA36NN16</accession>
<evidence type="ECO:0000256" key="1">
    <source>
        <dbReference type="ARBA" id="ARBA00022553"/>
    </source>
</evidence>
<dbReference type="InterPro" id="IPR011129">
    <property type="entry name" value="CSD"/>
</dbReference>
<feature type="compositionally biased region" description="Basic and acidic residues" evidence="2">
    <location>
        <begin position="167"/>
        <end position="179"/>
    </location>
</feature>
<dbReference type="GO" id="GO:0043488">
    <property type="term" value="P:regulation of mRNA stability"/>
    <property type="evidence" value="ECO:0007669"/>
    <property type="project" value="TreeGrafter"/>
</dbReference>
<protein>
    <recommendedName>
        <fullName evidence="3">CSD domain-containing protein</fullName>
    </recommendedName>
</protein>
<dbReference type="InterPro" id="IPR052069">
    <property type="entry name" value="Ca-reg_mRNA-binding_domain"/>
</dbReference>
<feature type="region of interest" description="Disordered" evidence="2">
    <location>
        <begin position="139"/>
        <end position="179"/>
    </location>
</feature>
<evidence type="ECO:0000313" key="5">
    <source>
        <dbReference type="Proteomes" id="UP001178507"/>
    </source>
</evidence>
<comment type="caution">
    <text evidence="4">The sequence shown here is derived from an EMBL/GenBank/DDBJ whole genome shotgun (WGS) entry which is preliminary data.</text>
</comment>
<evidence type="ECO:0000256" key="2">
    <source>
        <dbReference type="SAM" id="MobiDB-lite"/>
    </source>
</evidence>
<dbReference type="PROSITE" id="PS51857">
    <property type="entry name" value="CSD_2"/>
    <property type="match status" value="1"/>
</dbReference>
<sequence>MLPAGEEQAGLVVPPLVQLPPEQYADLLTGSVKCWFEDRGFGFIRPEGGEEDVFVHKKVLKDGQSLIEGSSVMFNLTYDADRRRFQATRCFGATLPPEEAPAMPRKWKLPFCLADPWEELYSLPGAEHLRSHLSTGQLARTTVGSESPDCGGRCGRARGSAQQPARAEGRGGERGAEEVDIDLRLL</sequence>
<keyword evidence="5" id="KW-1185">Reference proteome</keyword>
<dbReference type="PANTHER" id="PTHR12962">
    <property type="entry name" value="CALCIUM-REGULATED HEAT STABLE PROTEIN CRHSP-24-RELATED"/>
    <property type="match status" value="1"/>
</dbReference>
<dbReference type="Gene3D" id="2.40.50.140">
    <property type="entry name" value="Nucleic acid-binding proteins"/>
    <property type="match status" value="1"/>
</dbReference>
<dbReference type="SMART" id="SM00357">
    <property type="entry name" value="CSP"/>
    <property type="match status" value="1"/>
</dbReference>
<dbReference type="EMBL" id="CAUJNA010003828">
    <property type="protein sequence ID" value="CAJ1410618.1"/>
    <property type="molecule type" value="Genomic_DNA"/>
</dbReference>
<name>A0AA36NN16_9DINO</name>
<dbReference type="CDD" id="cd04458">
    <property type="entry name" value="CSP_CDS"/>
    <property type="match status" value="1"/>
</dbReference>
<dbReference type="GO" id="GO:0005737">
    <property type="term" value="C:cytoplasm"/>
    <property type="evidence" value="ECO:0007669"/>
    <property type="project" value="TreeGrafter"/>
</dbReference>
<dbReference type="PANTHER" id="PTHR12962:SF1">
    <property type="entry name" value="COLD SHOCK DOMAIN-CONTAINING PROTEIN CG9705"/>
    <property type="match status" value="1"/>
</dbReference>
<dbReference type="AlphaFoldDB" id="A0AA36NN16"/>
<organism evidence="4 5">
    <name type="scientific">Effrenium voratum</name>
    <dbReference type="NCBI Taxonomy" id="2562239"/>
    <lineage>
        <taxon>Eukaryota</taxon>
        <taxon>Sar</taxon>
        <taxon>Alveolata</taxon>
        <taxon>Dinophyceae</taxon>
        <taxon>Suessiales</taxon>
        <taxon>Symbiodiniaceae</taxon>
        <taxon>Effrenium</taxon>
    </lineage>
</organism>
<proteinExistence type="predicted"/>
<dbReference type="Proteomes" id="UP001178507">
    <property type="component" value="Unassembled WGS sequence"/>
</dbReference>
<feature type="domain" description="CSD" evidence="3">
    <location>
        <begin position="27"/>
        <end position="92"/>
    </location>
</feature>
<dbReference type="InterPro" id="IPR019844">
    <property type="entry name" value="CSD_CS"/>
</dbReference>